<accession>A0A9P7V196</accession>
<dbReference type="InterPro" id="IPR032675">
    <property type="entry name" value="LRR_dom_sf"/>
</dbReference>
<keyword evidence="2" id="KW-1185">Reference proteome</keyword>
<reference evidence="1" key="1">
    <citation type="journal article" date="2021" name="Genome Biol. Evol.">
        <title>The assembled and annotated genome of the fairy-ring fungus Marasmius oreades.</title>
        <authorList>
            <person name="Hiltunen M."/>
            <person name="Ament-Velasquez S.L."/>
            <person name="Johannesson H."/>
        </authorList>
    </citation>
    <scope>NUCLEOTIDE SEQUENCE</scope>
    <source>
        <strain evidence="1">03SP1</strain>
    </source>
</reference>
<evidence type="ECO:0008006" key="3">
    <source>
        <dbReference type="Google" id="ProtNLM"/>
    </source>
</evidence>
<dbReference type="Proteomes" id="UP001049176">
    <property type="component" value="Chromosome 1"/>
</dbReference>
<gene>
    <name evidence="1" type="ORF">E1B28_000372</name>
</gene>
<evidence type="ECO:0000313" key="1">
    <source>
        <dbReference type="EMBL" id="KAG7098419.1"/>
    </source>
</evidence>
<proteinExistence type="predicted"/>
<protein>
    <recommendedName>
        <fullName evidence="3">F-box domain-containing protein</fullName>
    </recommendedName>
</protein>
<dbReference type="KEGG" id="more:E1B28_000372"/>
<dbReference type="EMBL" id="CM032181">
    <property type="protein sequence ID" value="KAG7098419.1"/>
    <property type="molecule type" value="Genomic_DNA"/>
</dbReference>
<evidence type="ECO:0000313" key="2">
    <source>
        <dbReference type="Proteomes" id="UP001049176"/>
    </source>
</evidence>
<dbReference type="AlphaFoldDB" id="A0A9P7V196"/>
<dbReference type="RefSeq" id="XP_043014889.1">
    <property type="nucleotide sequence ID" value="XM_043146189.1"/>
</dbReference>
<sequence>MPYLPGLPPEVIGQILDEIRDSATRTDLSNFSLISRAWCRPAQSLLHSHVSIGKEEKVQLLIQKYTLYPYLRELASSIHLYGWEIRSFSEGLLAFEETIMAEKFEQLMDMFKVGGRCIRDLYIESYAWNEEHSRKILNSFPAVEKLVMHRIDLSMSPEKLVFLVMGMANLTSLSLYSMTWLERPNFEERMARLSLSQCAKRLSHLDICPVNTLPSLLILLSGPAFDWSGLRSLTLGWQDHSDPNSYEAIKGFLSLLGPQVTQLTISTPSSIDDERAMNSALCLRDLISTQVLYHFTSLRRLAFCTYDVNRPFETSHYKNFIGYYHTRTLLKTMRTPSTVEEIEIKILKPPFGSSVPATWHPLRDLIRSSEIFPNLKGEQGLWVINDSGRRAHENTSIR</sequence>
<comment type="caution">
    <text evidence="1">The sequence shown here is derived from an EMBL/GenBank/DDBJ whole genome shotgun (WGS) entry which is preliminary data.</text>
</comment>
<dbReference type="OrthoDB" id="2955274at2759"/>
<dbReference type="Gene3D" id="3.80.10.10">
    <property type="entry name" value="Ribonuclease Inhibitor"/>
    <property type="match status" value="1"/>
</dbReference>
<name>A0A9P7V196_9AGAR</name>
<dbReference type="GeneID" id="66069448"/>
<organism evidence="1 2">
    <name type="scientific">Marasmius oreades</name>
    <name type="common">fairy-ring Marasmius</name>
    <dbReference type="NCBI Taxonomy" id="181124"/>
    <lineage>
        <taxon>Eukaryota</taxon>
        <taxon>Fungi</taxon>
        <taxon>Dikarya</taxon>
        <taxon>Basidiomycota</taxon>
        <taxon>Agaricomycotina</taxon>
        <taxon>Agaricomycetes</taxon>
        <taxon>Agaricomycetidae</taxon>
        <taxon>Agaricales</taxon>
        <taxon>Marasmiineae</taxon>
        <taxon>Marasmiaceae</taxon>
        <taxon>Marasmius</taxon>
    </lineage>
</organism>